<evidence type="ECO:0000256" key="3">
    <source>
        <dbReference type="ARBA" id="ARBA00022741"/>
    </source>
</evidence>
<accession>A0A4D9DDC3</accession>
<dbReference type="OrthoDB" id="4062651at2759"/>
<dbReference type="InterPro" id="IPR008271">
    <property type="entry name" value="Ser/Thr_kinase_AS"/>
</dbReference>
<comment type="caution">
    <text evidence="10">The sequence shown here is derived from an EMBL/GenBank/DDBJ whole genome shotgun (WGS) entry which is preliminary data.</text>
</comment>
<dbReference type="InterPro" id="IPR000719">
    <property type="entry name" value="Prot_kinase_dom"/>
</dbReference>
<evidence type="ECO:0000256" key="7">
    <source>
        <dbReference type="PROSITE-ProRule" id="PRU10141"/>
    </source>
</evidence>
<dbReference type="SUPFAM" id="SSF56112">
    <property type="entry name" value="Protein kinase-like (PK-like)"/>
    <property type="match status" value="1"/>
</dbReference>
<keyword evidence="5 7" id="KW-0067">ATP-binding</keyword>
<dbReference type="AlphaFoldDB" id="A0A4D9DDC3"/>
<evidence type="ECO:0000313" key="11">
    <source>
        <dbReference type="Proteomes" id="UP000297703"/>
    </source>
</evidence>
<protein>
    <recommendedName>
        <fullName evidence="6">NEK6-subfamily protein kinase</fullName>
        <ecNumber evidence="6">2.7.11.34</ecNumber>
    </recommendedName>
</protein>
<feature type="binding site" evidence="7">
    <location>
        <position position="41"/>
    </location>
    <ligand>
        <name>ATP</name>
        <dbReference type="ChEBI" id="CHEBI:30616"/>
    </ligand>
</feature>
<dbReference type="PROSITE" id="PS00107">
    <property type="entry name" value="PROTEIN_KINASE_ATP"/>
    <property type="match status" value="1"/>
</dbReference>
<dbReference type="SMART" id="SM00220">
    <property type="entry name" value="S_TKc"/>
    <property type="match status" value="1"/>
</dbReference>
<dbReference type="FunFam" id="3.30.200.20:FF:000035">
    <property type="entry name" value="Serine/threonine protein kinase Stk1"/>
    <property type="match status" value="1"/>
</dbReference>
<organism evidence="10 11">
    <name type="scientific">Platysternon megacephalum</name>
    <name type="common">big-headed turtle</name>
    <dbReference type="NCBI Taxonomy" id="55544"/>
    <lineage>
        <taxon>Eukaryota</taxon>
        <taxon>Metazoa</taxon>
        <taxon>Chordata</taxon>
        <taxon>Craniata</taxon>
        <taxon>Vertebrata</taxon>
        <taxon>Euteleostomi</taxon>
        <taxon>Archelosauria</taxon>
        <taxon>Testudinata</taxon>
        <taxon>Testudines</taxon>
        <taxon>Cryptodira</taxon>
        <taxon>Durocryptodira</taxon>
        <taxon>Testudinoidea</taxon>
        <taxon>Platysternidae</taxon>
        <taxon>Platysternon</taxon>
    </lineage>
</organism>
<dbReference type="Gene3D" id="1.10.510.10">
    <property type="entry name" value="Transferase(Phosphotransferase) domain 1"/>
    <property type="match status" value="1"/>
</dbReference>
<dbReference type="InterPro" id="IPR017441">
    <property type="entry name" value="Protein_kinase_ATP_BS"/>
</dbReference>
<dbReference type="CDD" id="cd14014">
    <property type="entry name" value="STKc_PknB_like"/>
    <property type="match status" value="1"/>
</dbReference>
<dbReference type="PANTHER" id="PTHR43289:SF6">
    <property type="entry name" value="SERINE_THREONINE-PROTEIN KINASE NEKL-3"/>
    <property type="match status" value="1"/>
</dbReference>
<dbReference type="EMBL" id="QXTE01009064">
    <property type="protein sequence ID" value="TFJ95330.1"/>
    <property type="molecule type" value="Genomic_DNA"/>
</dbReference>
<keyword evidence="3 7" id="KW-0547">Nucleotide-binding</keyword>
<dbReference type="Proteomes" id="UP000297703">
    <property type="component" value="Unassembled WGS sequence"/>
</dbReference>
<sequence>MMDEPTIIGGRYELGGILGRGGMAEVRRASDNRLGRDVAIKQLRSDLAGDATFQERFRREAQAAAGLNHPNIVSVYDTGARQDPDFGIEIPYIVMELVQGETLRDIIRDDRRILPERAFELTQGVLDALSYSHKAGIVHRDIKPANVMLTNLGQVKVMDFGIARAVADTSATMTQTAAVIVVDGAPAVHRRLAGLCCLPTRA</sequence>
<evidence type="ECO:0000256" key="8">
    <source>
        <dbReference type="RuleBase" id="RU000304"/>
    </source>
</evidence>
<keyword evidence="11" id="KW-1185">Reference proteome</keyword>
<dbReference type="GO" id="GO:0005524">
    <property type="term" value="F:ATP binding"/>
    <property type="evidence" value="ECO:0007669"/>
    <property type="project" value="UniProtKB-UniRule"/>
</dbReference>
<dbReference type="Gene3D" id="3.30.200.20">
    <property type="entry name" value="Phosphorylase Kinase, domain 1"/>
    <property type="match status" value="1"/>
</dbReference>
<dbReference type="PROSITE" id="PS00108">
    <property type="entry name" value="PROTEIN_KINASE_ST"/>
    <property type="match status" value="1"/>
</dbReference>
<proteinExistence type="inferred from homology"/>
<dbReference type="PANTHER" id="PTHR43289">
    <property type="entry name" value="MITOGEN-ACTIVATED PROTEIN KINASE KINASE KINASE 20-RELATED"/>
    <property type="match status" value="1"/>
</dbReference>
<gene>
    <name evidence="10" type="ORF">DR999_PMT23151</name>
</gene>
<feature type="domain" description="Protein kinase" evidence="9">
    <location>
        <begin position="12"/>
        <end position="202"/>
    </location>
</feature>
<dbReference type="EC" id="2.7.11.34" evidence="6"/>
<dbReference type="PROSITE" id="PS50011">
    <property type="entry name" value="PROTEIN_KINASE_DOM"/>
    <property type="match status" value="1"/>
</dbReference>
<evidence type="ECO:0000313" key="10">
    <source>
        <dbReference type="EMBL" id="TFJ95330.1"/>
    </source>
</evidence>
<keyword evidence="4" id="KW-0418">Kinase</keyword>
<evidence type="ECO:0000256" key="4">
    <source>
        <dbReference type="ARBA" id="ARBA00022777"/>
    </source>
</evidence>
<dbReference type="STRING" id="55544.A0A4D9DDC3"/>
<keyword evidence="1 8" id="KW-0723">Serine/threonine-protein kinase</keyword>
<dbReference type="GO" id="GO:0004674">
    <property type="term" value="F:protein serine/threonine kinase activity"/>
    <property type="evidence" value="ECO:0007669"/>
    <property type="project" value="UniProtKB-KW"/>
</dbReference>
<evidence type="ECO:0000256" key="5">
    <source>
        <dbReference type="ARBA" id="ARBA00022840"/>
    </source>
</evidence>
<comment type="similarity">
    <text evidence="8">Belongs to the protein kinase superfamily.</text>
</comment>
<name>A0A4D9DDC3_9SAUR</name>
<evidence type="ECO:0000256" key="2">
    <source>
        <dbReference type="ARBA" id="ARBA00022679"/>
    </source>
</evidence>
<reference evidence="10 11" key="2">
    <citation type="submission" date="2019-04" db="EMBL/GenBank/DDBJ databases">
        <title>The genome sequence of big-headed turtle.</title>
        <authorList>
            <person name="Gong S."/>
        </authorList>
    </citation>
    <scope>NUCLEOTIDE SEQUENCE [LARGE SCALE GENOMIC DNA]</scope>
    <source>
        <strain evidence="10">DO16091913</strain>
        <tissue evidence="10">Muscle</tissue>
    </source>
</reference>
<evidence type="ECO:0000259" key="9">
    <source>
        <dbReference type="PROSITE" id="PS50011"/>
    </source>
</evidence>
<dbReference type="Pfam" id="PF00069">
    <property type="entry name" value="Pkinase"/>
    <property type="match status" value="1"/>
</dbReference>
<keyword evidence="2" id="KW-0808">Transferase</keyword>
<evidence type="ECO:0000256" key="1">
    <source>
        <dbReference type="ARBA" id="ARBA00022527"/>
    </source>
</evidence>
<reference evidence="10 11" key="1">
    <citation type="submission" date="2019-04" db="EMBL/GenBank/DDBJ databases">
        <title>Draft genome of the big-headed turtle Platysternon megacephalum.</title>
        <authorList>
            <person name="Gong S."/>
        </authorList>
    </citation>
    <scope>NUCLEOTIDE SEQUENCE [LARGE SCALE GENOMIC DNA]</scope>
    <source>
        <strain evidence="10">DO16091913</strain>
        <tissue evidence="10">Muscle</tissue>
    </source>
</reference>
<dbReference type="InterPro" id="IPR011009">
    <property type="entry name" value="Kinase-like_dom_sf"/>
</dbReference>
<evidence type="ECO:0000256" key="6">
    <source>
        <dbReference type="ARBA" id="ARBA00039067"/>
    </source>
</evidence>